<proteinExistence type="inferred from homology"/>
<feature type="binding site" evidence="9">
    <location>
        <position position="72"/>
    </location>
    <ligand>
        <name>substrate</name>
    </ligand>
</feature>
<keyword evidence="2 9" id="KW-0808">Transferase</keyword>
<dbReference type="PANTHER" id="PTHR21342">
    <property type="entry name" value="PHOSPHOPANTETHEINE ADENYLYLTRANSFERASE"/>
    <property type="match status" value="1"/>
</dbReference>
<comment type="function">
    <text evidence="9">Reversibly transfers an adenylyl group from ATP to 4'-phosphopantetheine, yielding dephospho-CoA (dPCoA) and pyrophosphate.</text>
</comment>
<dbReference type="CDD" id="cd02163">
    <property type="entry name" value="PPAT"/>
    <property type="match status" value="1"/>
</dbReference>
<evidence type="ECO:0000313" key="10">
    <source>
        <dbReference type="EMBL" id="USF23780.1"/>
    </source>
</evidence>
<organism evidence="10 11">
    <name type="scientific">Mucispirillum schaedleri ASF457</name>
    <dbReference type="NCBI Taxonomy" id="1379858"/>
    <lineage>
        <taxon>Bacteria</taxon>
        <taxon>Pseudomonadati</taxon>
        <taxon>Deferribacterota</taxon>
        <taxon>Deferribacteres</taxon>
        <taxon>Deferribacterales</taxon>
        <taxon>Mucispirillaceae</taxon>
        <taxon>Mucispirillum</taxon>
    </lineage>
</organism>
<feature type="binding site" evidence="9">
    <location>
        <position position="8"/>
    </location>
    <ligand>
        <name>substrate</name>
    </ligand>
</feature>
<evidence type="ECO:0000256" key="6">
    <source>
        <dbReference type="ARBA" id="ARBA00022842"/>
    </source>
</evidence>
<dbReference type="EMBL" id="CP097562">
    <property type="protein sequence ID" value="USF23780.1"/>
    <property type="molecule type" value="Genomic_DNA"/>
</dbReference>
<dbReference type="EC" id="2.7.7.3" evidence="9"/>
<accession>V2RMT3</accession>
<dbReference type="Gene3D" id="3.40.50.620">
    <property type="entry name" value="HUPs"/>
    <property type="match status" value="1"/>
</dbReference>
<evidence type="ECO:0000256" key="4">
    <source>
        <dbReference type="ARBA" id="ARBA00022741"/>
    </source>
</evidence>
<reference evidence="10" key="2">
    <citation type="submission" date="2022-05" db="EMBL/GenBank/DDBJ databases">
        <authorList>
            <person name="Proctor A.L."/>
            <person name="Phillips G.J."/>
            <person name="Wannemuehler M.J."/>
        </authorList>
    </citation>
    <scope>NUCLEOTIDE SEQUENCE</scope>
    <source>
        <strain evidence="10">ASF457</strain>
    </source>
</reference>
<feature type="binding site" evidence="9">
    <location>
        <begin position="122"/>
        <end position="128"/>
    </location>
    <ligand>
        <name>ATP</name>
        <dbReference type="ChEBI" id="CHEBI:30616"/>
    </ligand>
</feature>
<feature type="binding site" evidence="9">
    <location>
        <position position="40"/>
    </location>
    <ligand>
        <name>substrate</name>
    </ligand>
</feature>
<dbReference type="InterPro" id="IPR014729">
    <property type="entry name" value="Rossmann-like_a/b/a_fold"/>
</dbReference>
<comment type="cofactor">
    <cofactor evidence="9">
        <name>Mg(2+)</name>
        <dbReference type="ChEBI" id="CHEBI:18420"/>
    </cofactor>
</comment>
<evidence type="ECO:0000256" key="9">
    <source>
        <dbReference type="HAMAP-Rule" id="MF_00151"/>
    </source>
</evidence>
<dbReference type="eggNOG" id="COG0669">
    <property type="taxonomic scope" value="Bacteria"/>
</dbReference>
<protein>
    <recommendedName>
        <fullName evidence="9">Phosphopantetheine adenylyltransferase</fullName>
        <ecNumber evidence="9">2.7.7.3</ecNumber>
    </recommendedName>
    <alternativeName>
        <fullName evidence="9">Dephospho-CoA pyrophosphorylase</fullName>
    </alternativeName>
    <alternativeName>
        <fullName evidence="9">Pantetheine-phosphate adenylyltransferase</fullName>
        <shortName evidence="9">PPAT</shortName>
    </alternativeName>
</protein>
<feature type="binding site" evidence="9">
    <location>
        <begin position="87"/>
        <end position="89"/>
    </location>
    <ligand>
        <name>ATP</name>
        <dbReference type="ChEBI" id="CHEBI:30616"/>
    </ligand>
</feature>
<evidence type="ECO:0000256" key="2">
    <source>
        <dbReference type="ARBA" id="ARBA00022679"/>
    </source>
</evidence>
<evidence type="ECO:0000313" key="11">
    <source>
        <dbReference type="Proteomes" id="UP000017429"/>
    </source>
</evidence>
<feature type="binding site" evidence="9">
    <location>
        <begin position="8"/>
        <end position="9"/>
    </location>
    <ligand>
        <name>ATP</name>
        <dbReference type="ChEBI" id="CHEBI:30616"/>
    </ligand>
</feature>
<evidence type="ECO:0000256" key="5">
    <source>
        <dbReference type="ARBA" id="ARBA00022840"/>
    </source>
</evidence>
<dbReference type="PANTHER" id="PTHR21342:SF1">
    <property type="entry name" value="PHOSPHOPANTETHEINE ADENYLYLTRANSFERASE"/>
    <property type="match status" value="1"/>
</dbReference>
<feature type="site" description="Transition state stabilizer" evidence="9">
    <location>
        <position position="16"/>
    </location>
</feature>
<dbReference type="GO" id="GO:0015937">
    <property type="term" value="P:coenzyme A biosynthetic process"/>
    <property type="evidence" value="ECO:0007669"/>
    <property type="project" value="UniProtKB-UniRule"/>
</dbReference>
<dbReference type="NCBIfam" id="TIGR01510">
    <property type="entry name" value="coaD_prev_kdtB"/>
    <property type="match status" value="1"/>
</dbReference>
<keyword evidence="11" id="KW-1185">Reference proteome</keyword>
<dbReference type="HAMAP" id="MF_00151">
    <property type="entry name" value="PPAT_bact"/>
    <property type="match status" value="1"/>
</dbReference>
<keyword evidence="3 9" id="KW-0548">Nucleotidyltransferase</keyword>
<dbReference type="RefSeq" id="WP_023275152.1">
    <property type="nucleotide sequence ID" value="NZ_CP097562.1"/>
</dbReference>
<feature type="binding site" evidence="9">
    <location>
        <position position="16"/>
    </location>
    <ligand>
        <name>ATP</name>
        <dbReference type="ChEBI" id="CHEBI:30616"/>
    </ligand>
</feature>
<dbReference type="InterPro" id="IPR001980">
    <property type="entry name" value="PPAT"/>
</dbReference>
<evidence type="ECO:0000256" key="7">
    <source>
        <dbReference type="ARBA" id="ARBA00022993"/>
    </source>
</evidence>
<dbReference type="GO" id="GO:0005524">
    <property type="term" value="F:ATP binding"/>
    <property type="evidence" value="ECO:0007669"/>
    <property type="project" value="UniProtKB-KW"/>
</dbReference>
<evidence type="ECO:0000256" key="1">
    <source>
        <dbReference type="ARBA" id="ARBA00022490"/>
    </source>
</evidence>
<feature type="binding site" evidence="9">
    <location>
        <position position="86"/>
    </location>
    <ligand>
        <name>substrate</name>
    </ligand>
</feature>
<dbReference type="SUPFAM" id="SSF52374">
    <property type="entry name" value="Nucleotidylyl transferase"/>
    <property type="match status" value="1"/>
</dbReference>
<reference evidence="10" key="1">
    <citation type="journal article" date="2014" name="Genome Announc.">
        <title>Draft genome sequences of the altered schaedler flora, a defined bacterial community from gnotobiotic mice.</title>
        <authorList>
            <person name="Wannemuehler M.J."/>
            <person name="Overstreet A.M."/>
            <person name="Ward D.V."/>
            <person name="Phillips G.J."/>
        </authorList>
    </citation>
    <scope>NUCLEOTIDE SEQUENCE</scope>
    <source>
        <strain evidence="10">ASF457</strain>
    </source>
</reference>
<evidence type="ECO:0000256" key="3">
    <source>
        <dbReference type="ARBA" id="ARBA00022695"/>
    </source>
</evidence>
<dbReference type="NCBIfam" id="TIGR00125">
    <property type="entry name" value="cyt_tran_rel"/>
    <property type="match status" value="1"/>
</dbReference>
<reference evidence="10" key="3">
    <citation type="submission" date="2022-06" db="EMBL/GenBank/DDBJ databases">
        <title>Resources to Facilitate Use of the Altered Schaedler Flora (ASF) Mouse Model to Study Microbiome Function.</title>
        <authorList>
            <person name="Proctor A."/>
            <person name="Parvinroo S."/>
            <person name="Richie T."/>
            <person name="Jia X."/>
            <person name="Lee S.T.M."/>
            <person name="Karp P.D."/>
            <person name="Paley S."/>
            <person name="Kostic A.D."/>
            <person name="Pierre J.F."/>
            <person name="Wannemuehler M.J."/>
            <person name="Phillips G.J."/>
        </authorList>
    </citation>
    <scope>NUCLEOTIDE SEQUENCE</scope>
    <source>
        <strain evidence="10">ASF457</strain>
    </source>
</reference>
<dbReference type="PRINTS" id="PR01020">
    <property type="entry name" value="LPSBIOSNTHSS"/>
</dbReference>
<dbReference type="AlphaFoldDB" id="V2RMT3"/>
<dbReference type="OrthoDB" id="9806661at2"/>
<comment type="catalytic activity">
    <reaction evidence="8 9">
        <text>(R)-4'-phosphopantetheine + ATP + H(+) = 3'-dephospho-CoA + diphosphate</text>
        <dbReference type="Rhea" id="RHEA:19801"/>
        <dbReference type="ChEBI" id="CHEBI:15378"/>
        <dbReference type="ChEBI" id="CHEBI:30616"/>
        <dbReference type="ChEBI" id="CHEBI:33019"/>
        <dbReference type="ChEBI" id="CHEBI:57328"/>
        <dbReference type="ChEBI" id="CHEBI:61723"/>
        <dbReference type="EC" id="2.7.7.3"/>
    </reaction>
</comment>
<dbReference type="GO" id="GO:0004595">
    <property type="term" value="F:pantetheine-phosphate adenylyltransferase activity"/>
    <property type="evidence" value="ECO:0007669"/>
    <property type="project" value="UniProtKB-UniRule"/>
</dbReference>
<dbReference type="Pfam" id="PF01467">
    <property type="entry name" value="CTP_transf_like"/>
    <property type="match status" value="1"/>
</dbReference>
<dbReference type="KEGG" id="msch:N508_000847"/>
<feature type="binding site" evidence="9">
    <location>
        <position position="97"/>
    </location>
    <ligand>
        <name>ATP</name>
        <dbReference type="ChEBI" id="CHEBI:30616"/>
    </ligand>
</feature>
<dbReference type="GO" id="GO:0005737">
    <property type="term" value="C:cytoplasm"/>
    <property type="evidence" value="ECO:0007669"/>
    <property type="project" value="UniProtKB-SubCell"/>
</dbReference>
<comment type="similarity">
    <text evidence="9">Belongs to the bacterial CoaD family.</text>
</comment>
<sequence>MTGIYPGSFDPFTLGHKDIVERAAKFCDKLYIAVSENINKKHLFTLEERVDMISAVFAGNENIIVESFNGLLVDYMKSKHAMYIIRGLRAVSDFEYEFQMAFANRSINNDVETIFMVPGSRYLFLSSTIVRDIAYNKGDVSKLVPEIVCKKLQEKYSS</sequence>
<evidence type="ECO:0000256" key="8">
    <source>
        <dbReference type="ARBA" id="ARBA00029346"/>
    </source>
</evidence>
<keyword evidence="4 9" id="KW-0547">Nucleotide-binding</keyword>
<dbReference type="InterPro" id="IPR004821">
    <property type="entry name" value="Cyt_trans-like"/>
</dbReference>
<dbReference type="Proteomes" id="UP000017429">
    <property type="component" value="Chromosome"/>
</dbReference>
<keyword evidence="1 9" id="KW-0963">Cytoplasm</keyword>
<keyword evidence="7 9" id="KW-0173">Coenzyme A biosynthesis</keyword>
<gene>
    <name evidence="9 10" type="primary">coaD</name>
    <name evidence="10" type="ORF">N508_000847</name>
</gene>
<comment type="subunit">
    <text evidence="9">Homohexamer.</text>
</comment>
<keyword evidence="5 9" id="KW-0067">ATP-binding</keyword>
<name>V2RMT3_9BACT</name>
<comment type="pathway">
    <text evidence="9">Cofactor biosynthesis; coenzyme A biosynthesis; CoA from (R)-pantothenate: step 4/5.</text>
</comment>
<comment type="subcellular location">
    <subcellularLocation>
        <location evidence="9">Cytoplasm</location>
    </subcellularLocation>
</comment>
<keyword evidence="6 9" id="KW-0460">Magnesium</keyword>